<evidence type="ECO:0000256" key="12">
    <source>
        <dbReference type="SAM" id="SignalP"/>
    </source>
</evidence>
<dbReference type="GO" id="GO:0005789">
    <property type="term" value="C:endoplasmic reticulum membrane"/>
    <property type="evidence" value="ECO:0007669"/>
    <property type="project" value="UniProtKB-SubCell"/>
</dbReference>
<keyword evidence="3 11" id="KW-0415">Karyogamy</keyword>
<dbReference type="PANTHER" id="PTHR28012:SF1">
    <property type="entry name" value="NUCLEAR FUSION PROTEIN KAR5"/>
    <property type="match status" value="1"/>
</dbReference>
<keyword evidence="6 11" id="KW-0256">Endoplasmic reticulum</keyword>
<feature type="signal peptide" evidence="12">
    <location>
        <begin position="1"/>
        <end position="21"/>
    </location>
</feature>
<comment type="similarity">
    <text evidence="2 11">Belongs to the KAR5 family.</text>
</comment>
<gene>
    <name evidence="13" type="primary">tht1</name>
    <name evidence="13" type="ORF">SOMG_02059</name>
</gene>
<keyword evidence="10 11" id="KW-0539">Nucleus</keyword>
<evidence type="ECO:0000256" key="11">
    <source>
        <dbReference type="RuleBase" id="RU368082"/>
    </source>
</evidence>
<organism evidence="13 14">
    <name type="scientific">Schizosaccharomyces osmophilus</name>
    <dbReference type="NCBI Taxonomy" id="2545709"/>
    <lineage>
        <taxon>Eukaryota</taxon>
        <taxon>Fungi</taxon>
        <taxon>Dikarya</taxon>
        <taxon>Ascomycota</taxon>
        <taxon>Taphrinomycotina</taxon>
        <taxon>Schizosaccharomycetes</taxon>
        <taxon>Schizosaccharomycetales</taxon>
        <taxon>Schizosaccharomycetaceae</taxon>
        <taxon>Schizosaccharomyces</taxon>
    </lineage>
</organism>
<reference evidence="13 14" key="1">
    <citation type="journal article" date="2023" name="G3 (Bethesda)">
        <title>A high-quality reference genome for the fission yeast Schizosaccharomyces osmophilus.</title>
        <authorList>
            <person name="Jia G.S."/>
            <person name="Zhang W.C."/>
            <person name="Liang Y."/>
            <person name="Liu X.H."/>
            <person name="Rhind N."/>
            <person name="Pidoux A."/>
            <person name="Brysch-Herzberg M."/>
            <person name="Du L.L."/>
        </authorList>
    </citation>
    <scope>NUCLEOTIDE SEQUENCE [LARGE SCALE GENOMIC DNA]</scope>
    <source>
        <strain evidence="13 14">CBS 15793</strain>
    </source>
</reference>
<comment type="PTM">
    <text evidence="11">N-glycosylated.</text>
</comment>
<evidence type="ECO:0000313" key="14">
    <source>
        <dbReference type="Proteomes" id="UP001212411"/>
    </source>
</evidence>
<evidence type="ECO:0000256" key="3">
    <source>
        <dbReference type="ARBA" id="ARBA00022459"/>
    </source>
</evidence>
<dbReference type="PANTHER" id="PTHR28012">
    <property type="entry name" value="NUCLEAR FUSION PROTEIN KAR5"/>
    <property type="match status" value="1"/>
</dbReference>
<keyword evidence="4 11" id="KW-0812">Transmembrane</keyword>
<protein>
    <recommendedName>
        <fullName evidence="11">Nuclear fusion protein tht1</fullName>
    </recommendedName>
    <alternativeName>
        <fullName evidence="11">Twin horsetail protein 1</fullName>
    </alternativeName>
</protein>
<proteinExistence type="inferred from homology"/>
<feature type="transmembrane region" description="Helical" evidence="11">
    <location>
        <begin position="391"/>
        <end position="415"/>
    </location>
</feature>
<evidence type="ECO:0000313" key="13">
    <source>
        <dbReference type="EMBL" id="WBW71917.1"/>
    </source>
</evidence>
<keyword evidence="8 11" id="KW-0472">Membrane</keyword>
<name>A0AAE9W8W1_9SCHI</name>
<dbReference type="RefSeq" id="XP_056036160.1">
    <property type="nucleotide sequence ID" value="XM_056180852.1"/>
</dbReference>
<keyword evidence="5 11" id="KW-0732">Signal</keyword>
<dbReference type="Pfam" id="PF04163">
    <property type="entry name" value="Tht1"/>
    <property type="match status" value="1"/>
</dbReference>
<keyword evidence="9 11" id="KW-0325">Glycoprotein</keyword>
<dbReference type="Proteomes" id="UP001212411">
    <property type="component" value="Chromosome 1"/>
</dbReference>
<feature type="transmembrane region" description="Helical" evidence="11">
    <location>
        <begin position="427"/>
        <end position="448"/>
    </location>
</feature>
<evidence type="ECO:0000256" key="2">
    <source>
        <dbReference type="ARBA" id="ARBA00010473"/>
    </source>
</evidence>
<dbReference type="KEGG" id="som:SOMG_02059"/>
<dbReference type="GO" id="GO:0048288">
    <property type="term" value="P:nuclear membrane fusion involved in karyogamy"/>
    <property type="evidence" value="ECO:0007669"/>
    <property type="project" value="UniProtKB-UniRule"/>
</dbReference>
<evidence type="ECO:0000256" key="4">
    <source>
        <dbReference type="ARBA" id="ARBA00022692"/>
    </source>
</evidence>
<dbReference type="AlphaFoldDB" id="A0AAE9W8W1"/>
<evidence type="ECO:0000256" key="8">
    <source>
        <dbReference type="ARBA" id="ARBA00023136"/>
    </source>
</evidence>
<comment type="subcellular location">
    <subcellularLocation>
        <location evidence="11">Endoplasmic reticulum membrane</location>
    </subcellularLocation>
    <subcellularLocation>
        <location evidence="11">Nucleus membrane</location>
    </subcellularLocation>
</comment>
<dbReference type="GO" id="GO:0031965">
    <property type="term" value="C:nuclear membrane"/>
    <property type="evidence" value="ECO:0007669"/>
    <property type="project" value="UniProtKB-SubCell"/>
</dbReference>
<keyword evidence="7 11" id="KW-1133">Transmembrane helix</keyword>
<sequence length="573" mass="66620">MRIWIKLTIVYFFSLLQKTLADYDSKSILKFPDVAFSKSLTEFDSLASVYHTLSRKPTCYQSTAFSLMSACEVLNTELSLDERIDYAIRLTICDLEHAQIPVPYECKRESQSSCLKQLESVSSWWISFASHYHDISHLCKLARLEFDKGISIEVNRNITLIQKDLLELLTSELQYFQDMSSDFKYETILENQKMISLFQERTQQMNFLLENEKASLINWKSDQNEVIINQKDSLAQSTELTQRLDSMKFVVHDLLTQAYEDRETLHDHFQEKALTQNEDFLKLLKEKASEFQTDYHVTLSSIMRDTENTLQLSMENEVAQFLNRFSTLTNKIMHLDKGLDTLHGSFMKHSLAQQEQMSQWKTEFFDLNNSQLEIFSKFGSLIKVLKPFADFSLAGFTNLASGIIMLGVLLIYKFLKLTLSVLKPQSLSPIYVMIITGAIIACYKYLYALNLIQTIKFGFSLSLNFKNYGVTALFSICFIYVIYLLISRLFKRFKKPEPASNLLLLAPPESGPFQKPTRRTGHQNWAHEGFPNRYDNNLVGISEPQWFFNDQRKVANMNQNQSDDTFQQKAWWE</sequence>
<dbReference type="GO" id="GO:0000742">
    <property type="term" value="P:karyogamy involved in conjugation with cellular fusion"/>
    <property type="evidence" value="ECO:0007669"/>
    <property type="project" value="UniProtKB-UniRule"/>
</dbReference>
<accession>A0AAE9W8W1</accession>
<evidence type="ECO:0000256" key="7">
    <source>
        <dbReference type="ARBA" id="ARBA00022989"/>
    </source>
</evidence>
<evidence type="ECO:0000256" key="1">
    <source>
        <dbReference type="ARBA" id="ARBA00003389"/>
    </source>
</evidence>
<evidence type="ECO:0000256" key="6">
    <source>
        <dbReference type="ARBA" id="ARBA00022824"/>
    </source>
</evidence>
<dbReference type="GeneID" id="80875541"/>
<feature type="transmembrane region" description="Helical" evidence="11">
    <location>
        <begin position="468"/>
        <end position="486"/>
    </location>
</feature>
<evidence type="ECO:0000256" key="9">
    <source>
        <dbReference type="ARBA" id="ARBA00023180"/>
    </source>
</evidence>
<comment type="function">
    <text evidence="1 11">Required for nuclear membrane fusion during karyogamy.</text>
</comment>
<dbReference type="InterPro" id="IPR007292">
    <property type="entry name" value="Nuclear_fusion_Kar5"/>
</dbReference>
<evidence type="ECO:0000256" key="5">
    <source>
        <dbReference type="ARBA" id="ARBA00022729"/>
    </source>
</evidence>
<evidence type="ECO:0000256" key="10">
    <source>
        <dbReference type="ARBA" id="ARBA00023242"/>
    </source>
</evidence>
<dbReference type="EMBL" id="CP115611">
    <property type="protein sequence ID" value="WBW71917.1"/>
    <property type="molecule type" value="Genomic_DNA"/>
</dbReference>
<feature type="chain" id="PRO_5042149002" description="Nuclear fusion protein tht1" evidence="12">
    <location>
        <begin position="22"/>
        <end position="573"/>
    </location>
</feature>
<keyword evidence="14" id="KW-1185">Reference proteome</keyword>